<evidence type="ECO:0000313" key="2">
    <source>
        <dbReference type="Proteomes" id="UP001162992"/>
    </source>
</evidence>
<name>A0ACC2AN85_DIPCM</name>
<organism evidence="1 2">
    <name type="scientific">Diphasiastrum complanatum</name>
    <name type="common">Issler's clubmoss</name>
    <name type="synonym">Lycopodium complanatum</name>
    <dbReference type="NCBI Taxonomy" id="34168"/>
    <lineage>
        <taxon>Eukaryota</taxon>
        <taxon>Viridiplantae</taxon>
        <taxon>Streptophyta</taxon>
        <taxon>Embryophyta</taxon>
        <taxon>Tracheophyta</taxon>
        <taxon>Lycopodiopsida</taxon>
        <taxon>Lycopodiales</taxon>
        <taxon>Lycopodiaceae</taxon>
        <taxon>Lycopodioideae</taxon>
        <taxon>Diphasiastrum</taxon>
    </lineage>
</organism>
<dbReference type="Proteomes" id="UP001162992">
    <property type="component" value="Chromosome 20"/>
</dbReference>
<sequence>MSNQEGGDGNAPSFTMADLAAALPPGSGALSAADRAGLVHALKDKLQHLAGQSAYLESLSPEVKKRVTVLQELQHQHDEVEAKFRQEKAALEAKYQKLYEPFYTKRSEIVSGVVDVEENKSGTPETTAVEEKDEKGVPEFWLTAMKTNEVLAMQITERDEGALKYLKDIKCYTLDNPKGFRLDFIFETNPFFRNTVLSKTYHMVDDDEPILERAIGTEIEWSPGKNLTQKVLKKKPKKGDKNVKPVTKTAQCDSFFNFFSPPQVPDDDDDIDQDEAEQLQDAMEQDYDIGSTLKDKIIPHAVSWFTGEALQGEEFDDDEEEEDDEEDDDEDEEDEDDEEEEDDEEDVEEVKSDKKNATSLKLQQKGTAAQQGGEQPPECKQQ</sequence>
<proteinExistence type="predicted"/>
<keyword evidence="2" id="KW-1185">Reference proteome</keyword>
<evidence type="ECO:0000313" key="1">
    <source>
        <dbReference type="EMBL" id="KAJ7519033.1"/>
    </source>
</evidence>
<dbReference type="EMBL" id="CM055111">
    <property type="protein sequence ID" value="KAJ7519033.1"/>
    <property type="molecule type" value="Genomic_DNA"/>
</dbReference>
<reference evidence="2" key="1">
    <citation type="journal article" date="2024" name="Proc. Natl. Acad. Sci. U.S.A.">
        <title>Extraordinary preservation of gene collinearity over three hundred million years revealed in homosporous lycophytes.</title>
        <authorList>
            <person name="Li C."/>
            <person name="Wickell D."/>
            <person name="Kuo L.Y."/>
            <person name="Chen X."/>
            <person name="Nie B."/>
            <person name="Liao X."/>
            <person name="Peng D."/>
            <person name="Ji J."/>
            <person name="Jenkins J."/>
            <person name="Williams M."/>
            <person name="Shu S."/>
            <person name="Plott C."/>
            <person name="Barry K."/>
            <person name="Rajasekar S."/>
            <person name="Grimwood J."/>
            <person name="Han X."/>
            <person name="Sun S."/>
            <person name="Hou Z."/>
            <person name="He W."/>
            <person name="Dai G."/>
            <person name="Sun C."/>
            <person name="Schmutz J."/>
            <person name="Leebens-Mack J.H."/>
            <person name="Li F.W."/>
            <person name="Wang L."/>
        </authorList>
    </citation>
    <scope>NUCLEOTIDE SEQUENCE [LARGE SCALE GENOMIC DNA]</scope>
    <source>
        <strain evidence="2">cv. PW_Plant_1</strain>
    </source>
</reference>
<gene>
    <name evidence="1" type="ORF">O6H91_20G020100</name>
</gene>
<accession>A0ACC2AN85</accession>
<protein>
    <submittedName>
        <fullName evidence="1">Uncharacterized protein</fullName>
    </submittedName>
</protein>
<comment type="caution">
    <text evidence="1">The sequence shown here is derived from an EMBL/GenBank/DDBJ whole genome shotgun (WGS) entry which is preliminary data.</text>
</comment>